<evidence type="ECO:0000259" key="16">
    <source>
        <dbReference type="Pfam" id="PF12810"/>
    </source>
</evidence>
<dbReference type="SMR" id="A2DA73"/>
<keyword evidence="3" id="KW-1003">Cell membrane</keyword>
<dbReference type="GO" id="GO:0005524">
    <property type="term" value="F:ATP binding"/>
    <property type="evidence" value="ECO:0007669"/>
    <property type="project" value="UniProtKB-KW"/>
</dbReference>
<dbReference type="EC" id="2.7.10.1" evidence="2"/>
<dbReference type="AlphaFoldDB" id="A2DA73"/>
<evidence type="ECO:0000256" key="11">
    <source>
        <dbReference type="ARBA" id="ARBA00023136"/>
    </source>
</evidence>
<keyword evidence="10" id="KW-1133">Transmembrane helix</keyword>
<keyword evidence="6" id="KW-0732">Signal</keyword>
<dbReference type="Proteomes" id="UP000001542">
    <property type="component" value="Unassembled WGS sequence"/>
</dbReference>
<evidence type="ECO:0000256" key="5">
    <source>
        <dbReference type="ARBA" id="ARBA00022692"/>
    </source>
</evidence>
<dbReference type="GO" id="GO:0004714">
    <property type="term" value="F:transmembrane receptor protein tyrosine kinase activity"/>
    <property type="evidence" value="ECO:0007669"/>
    <property type="project" value="UniProtKB-EC"/>
</dbReference>
<evidence type="ECO:0000256" key="9">
    <source>
        <dbReference type="ARBA" id="ARBA00022840"/>
    </source>
</evidence>
<protein>
    <recommendedName>
        <fullName evidence="2">receptor protein-tyrosine kinase</fullName>
        <ecNumber evidence="2">2.7.10.1</ecNumber>
    </recommendedName>
</protein>
<dbReference type="GO" id="GO:0005886">
    <property type="term" value="C:plasma membrane"/>
    <property type="evidence" value="ECO:0007669"/>
    <property type="project" value="UniProtKB-SubCell"/>
</dbReference>
<evidence type="ECO:0000256" key="2">
    <source>
        <dbReference type="ARBA" id="ARBA00011902"/>
    </source>
</evidence>
<evidence type="ECO:0000313" key="17">
    <source>
        <dbReference type="EMBL" id="EAY22721.1"/>
    </source>
</evidence>
<dbReference type="RefSeq" id="XP_001583707.1">
    <property type="nucleotide sequence ID" value="XM_001583657.1"/>
</dbReference>
<keyword evidence="4" id="KW-0808">Transferase</keyword>
<gene>
    <name evidence="17" type="ORF">TVAG_476500</name>
</gene>
<evidence type="ECO:0000256" key="10">
    <source>
        <dbReference type="ARBA" id="ARBA00022989"/>
    </source>
</evidence>
<dbReference type="EMBL" id="DS113182">
    <property type="protein sequence ID" value="EAY22721.1"/>
    <property type="molecule type" value="Genomic_DNA"/>
</dbReference>
<dbReference type="InterPro" id="IPR055163">
    <property type="entry name" value="ALK/LTK-like_GRD"/>
</dbReference>
<accession>A2DA73</accession>
<evidence type="ECO:0000256" key="1">
    <source>
        <dbReference type="ARBA" id="ARBA00004251"/>
    </source>
</evidence>
<keyword evidence="18" id="KW-1185">Reference proteome</keyword>
<keyword evidence="7" id="KW-0547">Nucleotide-binding</keyword>
<evidence type="ECO:0000256" key="14">
    <source>
        <dbReference type="ARBA" id="ARBA00023170"/>
    </source>
</evidence>
<dbReference type="Pfam" id="PF12810">
    <property type="entry name" value="ALK_LTK_GRD"/>
    <property type="match status" value="1"/>
</dbReference>
<reference evidence="17" key="1">
    <citation type="submission" date="2006-10" db="EMBL/GenBank/DDBJ databases">
        <authorList>
            <person name="Amadeo P."/>
            <person name="Zhao Q."/>
            <person name="Wortman J."/>
            <person name="Fraser-Liggett C."/>
            <person name="Carlton J."/>
        </authorList>
    </citation>
    <scope>NUCLEOTIDE SEQUENCE</scope>
    <source>
        <strain evidence="17">G3</strain>
    </source>
</reference>
<evidence type="ECO:0000256" key="7">
    <source>
        <dbReference type="ARBA" id="ARBA00022741"/>
    </source>
</evidence>
<keyword evidence="13" id="KW-1015">Disulfide bond</keyword>
<reference evidence="17" key="2">
    <citation type="journal article" date="2007" name="Science">
        <title>Draft genome sequence of the sexually transmitted pathogen Trichomonas vaginalis.</title>
        <authorList>
            <person name="Carlton J.M."/>
            <person name="Hirt R.P."/>
            <person name="Silva J.C."/>
            <person name="Delcher A.L."/>
            <person name="Schatz M."/>
            <person name="Zhao Q."/>
            <person name="Wortman J.R."/>
            <person name="Bidwell S.L."/>
            <person name="Alsmark U.C.M."/>
            <person name="Besteiro S."/>
            <person name="Sicheritz-Ponten T."/>
            <person name="Noel C.J."/>
            <person name="Dacks J.B."/>
            <person name="Foster P.G."/>
            <person name="Simillion C."/>
            <person name="Van de Peer Y."/>
            <person name="Miranda-Saavedra D."/>
            <person name="Barton G.J."/>
            <person name="Westrop G.D."/>
            <person name="Mueller S."/>
            <person name="Dessi D."/>
            <person name="Fiori P.L."/>
            <person name="Ren Q."/>
            <person name="Paulsen I."/>
            <person name="Zhang H."/>
            <person name="Bastida-Corcuera F.D."/>
            <person name="Simoes-Barbosa A."/>
            <person name="Brown M.T."/>
            <person name="Hayes R.D."/>
            <person name="Mukherjee M."/>
            <person name="Okumura C.Y."/>
            <person name="Schneider R."/>
            <person name="Smith A.J."/>
            <person name="Vanacova S."/>
            <person name="Villalvazo M."/>
            <person name="Haas B.J."/>
            <person name="Pertea M."/>
            <person name="Feldblyum T.V."/>
            <person name="Utterback T.R."/>
            <person name="Shu C.L."/>
            <person name="Osoegawa K."/>
            <person name="de Jong P.J."/>
            <person name="Hrdy I."/>
            <person name="Horvathova L."/>
            <person name="Zubacova Z."/>
            <person name="Dolezal P."/>
            <person name="Malik S.B."/>
            <person name="Logsdon J.M. Jr."/>
            <person name="Henze K."/>
            <person name="Gupta A."/>
            <person name="Wang C.C."/>
            <person name="Dunne R.L."/>
            <person name="Upcroft J.A."/>
            <person name="Upcroft P."/>
            <person name="White O."/>
            <person name="Salzberg S.L."/>
            <person name="Tang P."/>
            <person name="Chiu C.-H."/>
            <person name="Lee Y.-S."/>
            <person name="Embley T.M."/>
            <person name="Coombs G.H."/>
            <person name="Mottram J.C."/>
            <person name="Tachezy J."/>
            <person name="Fraser-Liggett C.M."/>
            <person name="Johnson P.J."/>
        </authorList>
    </citation>
    <scope>NUCLEOTIDE SEQUENCE [LARGE SCALE GENOMIC DNA]</scope>
    <source>
        <strain evidence="17">G3</strain>
    </source>
</reference>
<dbReference type="VEuPathDB" id="TrichDB:TVAG_476500"/>
<evidence type="ECO:0000313" key="18">
    <source>
        <dbReference type="Proteomes" id="UP000001542"/>
    </source>
</evidence>
<dbReference type="KEGG" id="tva:5468279"/>
<name>A2DA73_TRIV3</name>
<evidence type="ECO:0000256" key="12">
    <source>
        <dbReference type="ARBA" id="ARBA00023137"/>
    </source>
</evidence>
<keyword evidence="12" id="KW-0829">Tyrosine-protein kinase</keyword>
<keyword evidence="8" id="KW-0418">Kinase</keyword>
<proteinExistence type="predicted"/>
<comment type="subcellular location">
    <subcellularLocation>
        <location evidence="1">Cell membrane</location>
        <topology evidence="1">Single-pass type I membrane protein</topology>
    </subcellularLocation>
</comment>
<evidence type="ECO:0000256" key="4">
    <source>
        <dbReference type="ARBA" id="ARBA00022679"/>
    </source>
</evidence>
<sequence length="181" mass="19233">MIFLFYQDIIFDKGGYKEETIKLRPSLYDIECFGAQGGTSYSYTNRDTYTKLKNGGPGSYAHAKIKVAYSNISLSVEIGAQGYTDSGGQPDGGDPAKYDTYPIKKPGGGGGSSRVSLGDIPLIVAAGGSGASITRDGSPGGGNNTCFYKERGNDNYFETSEKKYMTEDRNGGPGKKGLVII</sequence>
<organism evidence="17 18">
    <name type="scientific">Trichomonas vaginalis (strain ATCC PRA-98 / G3)</name>
    <dbReference type="NCBI Taxonomy" id="412133"/>
    <lineage>
        <taxon>Eukaryota</taxon>
        <taxon>Metamonada</taxon>
        <taxon>Parabasalia</taxon>
        <taxon>Trichomonadida</taxon>
        <taxon>Trichomonadidae</taxon>
        <taxon>Trichomonas</taxon>
    </lineage>
</organism>
<evidence type="ECO:0000256" key="3">
    <source>
        <dbReference type="ARBA" id="ARBA00022475"/>
    </source>
</evidence>
<evidence type="ECO:0000256" key="6">
    <source>
        <dbReference type="ARBA" id="ARBA00022729"/>
    </source>
</evidence>
<evidence type="ECO:0000256" key="15">
    <source>
        <dbReference type="ARBA" id="ARBA00023180"/>
    </source>
</evidence>
<evidence type="ECO:0000256" key="8">
    <source>
        <dbReference type="ARBA" id="ARBA00022777"/>
    </source>
</evidence>
<keyword evidence="14" id="KW-0675">Receptor</keyword>
<evidence type="ECO:0000256" key="13">
    <source>
        <dbReference type="ARBA" id="ARBA00023157"/>
    </source>
</evidence>
<feature type="domain" description="ALK/LTK-like glycine-rich" evidence="16">
    <location>
        <begin position="20"/>
        <end position="164"/>
    </location>
</feature>
<keyword evidence="11" id="KW-0472">Membrane</keyword>
<keyword evidence="5" id="KW-0812">Transmembrane</keyword>
<dbReference type="InParanoid" id="A2DA73"/>
<dbReference type="VEuPathDB" id="TrichDB:TVAGG3_0266520"/>
<keyword evidence="9" id="KW-0067">ATP-binding</keyword>
<keyword evidence="15" id="KW-0325">Glycoprotein</keyword>